<feature type="region of interest" description="Disordered" evidence="1">
    <location>
        <begin position="1"/>
        <end position="77"/>
    </location>
</feature>
<gene>
    <name evidence="2" type="ORF">Tci_871554</name>
</gene>
<sequence>EGEKTPELAYGKQFPTLANLPREKMTDDKHMNPDDQPLTDSVAEQTTGEQDLGTDAATPEAGASQGASRTETELADL</sequence>
<feature type="compositionally biased region" description="Basic and acidic residues" evidence="1">
    <location>
        <begin position="21"/>
        <end position="33"/>
    </location>
</feature>
<proteinExistence type="predicted"/>
<name>A0A699SNZ5_TANCI</name>
<dbReference type="AlphaFoldDB" id="A0A699SNZ5"/>
<organism evidence="2">
    <name type="scientific">Tanacetum cinerariifolium</name>
    <name type="common">Dalmatian daisy</name>
    <name type="synonym">Chrysanthemum cinerariifolium</name>
    <dbReference type="NCBI Taxonomy" id="118510"/>
    <lineage>
        <taxon>Eukaryota</taxon>
        <taxon>Viridiplantae</taxon>
        <taxon>Streptophyta</taxon>
        <taxon>Embryophyta</taxon>
        <taxon>Tracheophyta</taxon>
        <taxon>Spermatophyta</taxon>
        <taxon>Magnoliopsida</taxon>
        <taxon>eudicotyledons</taxon>
        <taxon>Gunneridae</taxon>
        <taxon>Pentapetalae</taxon>
        <taxon>asterids</taxon>
        <taxon>campanulids</taxon>
        <taxon>Asterales</taxon>
        <taxon>Asteraceae</taxon>
        <taxon>Asteroideae</taxon>
        <taxon>Anthemideae</taxon>
        <taxon>Anthemidinae</taxon>
        <taxon>Tanacetum</taxon>
    </lineage>
</organism>
<comment type="caution">
    <text evidence="2">The sequence shown here is derived from an EMBL/GenBank/DDBJ whole genome shotgun (WGS) entry which is preliminary data.</text>
</comment>
<evidence type="ECO:0000256" key="1">
    <source>
        <dbReference type="SAM" id="MobiDB-lite"/>
    </source>
</evidence>
<feature type="non-terminal residue" evidence="2">
    <location>
        <position position="77"/>
    </location>
</feature>
<feature type="non-terminal residue" evidence="2">
    <location>
        <position position="1"/>
    </location>
</feature>
<feature type="compositionally biased region" description="Polar residues" evidence="1">
    <location>
        <begin position="38"/>
        <end position="49"/>
    </location>
</feature>
<reference evidence="2" key="1">
    <citation type="journal article" date="2019" name="Sci. Rep.">
        <title>Draft genome of Tanacetum cinerariifolium, the natural source of mosquito coil.</title>
        <authorList>
            <person name="Yamashiro T."/>
            <person name="Shiraishi A."/>
            <person name="Satake H."/>
            <person name="Nakayama K."/>
        </authorList>
    </citation>
    <scope>NUCLEOTIDE SEQUENCE</scope>
</reference>
<dbReference type="EMBL" id="BKCJ011179511">
    <property type="protein sequence ID" value="GFC99584.1"/>
    <property type="molecule type" value="Genomic_DNA"/>
</dbReference>
<accession>A0A699SNZ5</accession>
<protein>
    <submittedName>
        <fullName evidence="2">Uncharacterized protein</fullName>
    </submittedName>
</protein>
<evidence type="ECO:0000313" key="2">
    <source>
        <dbReference type="EMBL" id="GFC99584.1"/>
    </source>
</evidence>